<evidence type="ECO:0000313" key="1">
    <source>
        <dbReference type="EMBL" id="RKF14889.1"/>
    </source>
</evidence>
<sequence>MLHEDTIPVPDELKELMALPACADVSFPQVGDLGISLPNGGRIQAIPDLTNGIPDDCSLATNLLIQLQPYLASIACLLKVLGLIEPLIKVVKGLNPPDPIKLAQAVPDFIEAAAALAPCLGMLIPGVPIYNFVKDLLRLIIKIIKCMIGSLQTVLGVMQGIGLRLEAAEAAGNTQLKALLECAQENASNSARHAQAALGPVENLMPMVMSFLELAGVSFELPELGDPEDAEALAETIQKLEETVTVLEQIIENLP</sequence>
<comment type="caution">
    <text evidence="1">The sequence shown here is derived from an EMBL/GenBank/DDBJ whole genome shotgun (WGS) entry which is preliminary data.</text>
</comment>
<dbReference type="AlphaFoldDB" id="A0A3A8ATI2"/>
<name>A0A3A8ATI2_9RHOB</name>
<dbReference type="RefSeq" id="WP_121165810.1">
    <property type="nucleotide sequence ID" value="NZ_RAPE01000002.1"/>
</dbReference>
<evidence type="ECO:0000313" key="2">
    <source>
        <dbReference type="Proteomes" id="UP000281128"/>
    </source>
</evidence>
<dbReference type="OrthoDB" id="8960859at2"/>
<organism evidence="1 2">
    <name type="scientific">Roseovarius spongiae</name>
    <dbReference type="NCBI Taxonomy" id="2320272"/>
    <lineage>
        <taxon>Bacteria</taxon>
        <taxon>Pseudomonadati</taxon>
        <taxon>Pseudomonadota</taxon>
        <taxon>Alphaproteobacteria</taxon>
        <taxon>Rhodobacterales</taxon>
        <taxon>Roseobacteraceae</taxon>
        <taxon>Roseovarius</taxon>
    </lineage>
</organism>
<proteinExistence type="predicted"/>
<keyword evidence="2" id="KW-1185">Reference proteome</keyword>
<gene>
    <name evidence="1" type="ORF">D6850_08435</name>
</gene>
<protein>
    <submittedName>
        <fullName evidence="1">Uncharacterized protein</fullName>
    </submittedName>
</protein>
<dbReference type="Proteomes" id="UP000281128">
    <property type="component" value="Unassembled WGS sequence"/>
</dbReference>
<reference evidence="1 2" key="1">
    <citation type="submission" date="2018-09" db="EMBL/GenBank/DDBJ databases">
        <title>Roseovarius spongiae sp. nov., isolated from a marine sponge.</title>
        <authorList>
            <person name="Zhuang L."/>
            <person name="Luo L."/>
        </authorList>
    </citation>
    <scope>NUCLEOTIDE SEQUENCE [LARGE SCALE GENOMIC DNA]</scope>
    <source>
        <strain evidence="1 2">HN-E21</strain>
    </source>
</reference>
<dbReference type="EMBL" id="RAPE01000002">
    <property type="protein sequence ID" value="RKF14889.1"/>
    <property type="molecule type" value="Genomic_DNA"/>
</dbReference>
<accession>A0A3A8ATI2</accession>